<name>A0A2H3KJP4_9FLAO</name>
<dbReference type="Proteomes" id="UP000220828">
    <property type="component" value="Unassembled WGS sequence"/>
</dbReference>
<reference evidence="1 2" key="1">
    <citation type="submission" date="2017-09" db="EMBL/GenBank/DDBJ databases">
        <title>Whole genomes of Flavobacteriaceae.</title>
        <authorList>
            <person name="Stine C."/>
            <person name="Li C."/>
            <person name="Tadesse D."/>
        </authorList>
    </citation>
    <scope>NUCLEOTIDE SEQUENCE [LARGE SCALE GENOMIC DNA]</scope>
    <source>
        <strain evidence="1 2">ATCC 35036</strain>
    </source>
</reference>
<sequence>MEDKKPLSFVQKMKLKVQSQKTYGIDENNAFKEAKMDAADCPNCGAGRAKQEGLTHCAYCGHEFLAVKLTDGIFIKKEDNSNS</sequence>
<accession>A0A2H3KJP4</accession>
<proteinExistence type="predicted"/>
<gene>
    <name evidence="1" type="ORF">B0A77_05445</name>
</gene>
<dbReference type="OrthoDB" id="1149873at2"/>
<organism evidence="1 2">
    <name type="scientific">Flavobacterium branchiophilum</name>
    <dbReference type="NCBI Taxonomy" id="55197"/>
    <lineage>
        <taxon>Bacteria</taxon>
        <taxon>Pseudomonadati</taxon>
        <taxon>Bacteroidota</taxon>
        <taxon>Flavobacteriia</taxon>
        <taxon>Flavobacteriales</taxon>
        <taxon>Flavobacteriaceae</taxon>
        <taxon>Flavobacterium</taxon>
    </lineage>
</organism>
<dbReference type="AlphaFoldDB" id="A0A2H3KJP4"/>
<evidence type="ECO:0000313" key="1">
    <source>
        <dbReference type="EMBL" id="PDS25123.1"/>
    </source>
</evidence>
<protein>
    <submittedName>
        <fullName evidence="1">Uncharacterized protein</fullName>
    </submittedName>
</protein>
<dbReference type="EMBL" id="PCMW01000032">
    <property type="protein sequence ID" value="PDS25123.1"/>
    <property type="molecule type" value="Genomic_DNA"/>
</dbReference>
<evidence type="ECO:0000313" key="2">
    <source>
        <dbReference type="Proteomes" id="UP000220828"/>
    </source>
</evidence>
<comment type="caution">
    <text evidence="1">The sequence shown here is derived from an EMBL/GenBank/DDBJ whole genome shotgun (WGS) entry which is preliminary data.</text>
</comment>